<evidence type="ECO:0000313" key="2">
    <source>
        <dbReference type="EMBL" id="KAF2024727.1"/>
    </source>
</evidence>
<dbReference type="EMBL" id="ML978286">
    <property type="protein sequence ID" value="KAF2024727.1"/>
    <property type="molecule type" value="Genomic_DNA"/>
</dbReference>
<evidence type="ECO:0000313" key="3">
    <source>
        <dbReference type="Proteomes" id="UP000799777"/>
    </source>
</evidence>
<comment type="caution">
    <text evidence="2">The sequence shown here is derived from an EMBL/GenBank/DDBJ whole genome shotgun (WGS) entry which is preliminary data.</text>
</comment>
<proteinExistence type="predicted"/>
<gene>
    <name evidence="2" type="ORF">EK21DRAFT_93849</name>
</gene>
<evidence type="ECO:0000256" key="1">
    <source>
        <dbReference type="SAM" id="MobiDB-lite"/>
    </source>
</evidence>
<keyword evidence="3" id="KW-1185">Reference proteome</keyword>
<feature type="region of interest" description="Disordered" evidence="1">
    <location>
        <begin position="231"/>
        <end position="265"/>
    </location>
</feature>
<accession>A0A9P4H0C8</accession>
<name>A0A9P4H0C8_9PLEO</name>
<organism evidence="2 3">
    <name type="scientific">Setomelanomma holmii</name>
    <dbReference type="NCBI Taxonomy" id="210430"/>
    <lineage>
        <taxon>Eukaryota</taxon>
        <taxon>Fungi</taxon>
        <taxon>Dikarya</taxon>
        <taxon>Ascomycota</taxon>
        <taxon>Pezizomycotina</taxon>
        <taxon>Dothideomycetes</taxon>
        <taxon>Pleosporomycetidae</taxon>
        <taxon>Pleosporales</taxon>
        <taxon>Pleosporineae</taxon>
        <taxon>Phaeosphaeriaceae</taxon>
        <taxon>Setomelanomma</taxon>
    </lineage>
</organism>
<reference evidence="2" key="1">
    <citation type="journal article" date="2020" name="Stud. Mycol.">
        <title>101 Dothideomycetes genomes: a test case for predicting lifestyles and emergence of pathogens.</title>
        <authorList>
            <person name="Haridas S."/>
            <person name="Albert R."/>
            <person name="Binder M."/>
            <person name="Bloem J."/>
            <person name="Labutti K."/>
            <person name="Salamov A."/>
            <person name="Andreopoulos B."/>
            <person name="Baker S."/>
            <person name="Barry K."/>
            <person name="Bills G."/>
            <person name="Bluhm B."/>
            <person name="Cannon C."/>
            <person name="Castanera R."/>
            <person name="Culley D."/>
            <person name="Daum C."/>
            <person name="Ezra D."/>
            <person name="Gonzalez J."/>
            <person name="Henrissat B."/>
            <person name="Kuo A."/>
            <person name="Liang C."/>
            <person name="Lipzen A."/>
            <person name="Lutzoni F."/>
            <person name="Magnuson J."/>
            <person name="Mondo S."/>
            <person name="Nolan M."/>
            <person name="Ohm R."/>
            <person name="Pangilinan J."/>
            <person name="Park H.-J."/>
            <person name="Ramirez L."/>
            <person name="Alfaro M."/>
            <person name="Sun H."/>
            <person name="Tritt A."/>
            <person name="Yoshinaga Y."/>
            <person name="Zwiers L.-H."/>
            <person name="Turgeon B."/>
            <person name="Goodwin S."/>
            <person name="Spatafora J."/>
            <person name="Crous P."/>
            <person name="Grigoriev I."/>
        </authorList>
    </citation>
    <scope>NUCLEOTIDE SEQUENCE</scope>
    <source>
        <strain evidence="2">CBS 110217</strain>
    </source>
</reference>
<feature type="compositionally biased region" description="Basic and acidic residues" evidence="1">
    <location>
        <begin position="256"/>
        <end position="265"/>
    </location>
</feature>
<dbReference type="AlphaFoldDB" id="A0A9P4H0C8"/>
<dbReference type="Proteomes" id="UP000799777">
    <property type="component" value="Unassembled WGS sequence"/>
</dbReference>
<protein>
    <submittedName>
        <fullName evidence="2">Uncharacterized protein</fullName>
    </submittedName>
</protein>
<sequence length="265" mass="29848">MENSKSQGRKDFSTIDFLKQVAIDRNIKVDSAQGKNHTSLQAPSSSSGWTWYCQNTRGYLCLCQESIALEISILFDHDDHKRTVTLPLRVFGDMESDATLLREGRSAYIETMFRSICRSGISYFVIRRTVNLTLAAGIENLCAYHILFCILGLLKGSKADTLRADAPQRRVMFRSELQSWRQRAAHKDDLQVLIPDPLEFGPVYPSAYVMRRVLLGDKGLTVRPPQNVVAGRVEREDGSHESLPPRNVATSASVKARQDSKQDNE</sequence>